<dbReference type="Gene3D" id="1.20.1260.10">
    <property type="match status" value="1"/>
</dbReference>
<dbReference type="AlphaFoldDB" id="A0A7I7WN20"/>
<name>A0A7I7WN20_MYCGU</name>
<sequence length="116" mass="12862">MGDALAADFYLEIATSLPTEVADVVRAVLSETGHSQFVVAEVQAAVTASQKQRHRLALWSRRLLGEAITQAQYVLADHDELVDLVMTSGEGLTQMTEFFDRLQRTHMSRMQELGLA</sequence>
<protein>
    <recommendedName>
        <fullName evidence="1">Ferritin-like domain-containing protein</fullName>
    </recommendedName>
</protein>
<feature type="domain" description="Ferritin-like" evidence="1">
    <location>
        <begin position="2"/>
        <end position="86"/>
    </location>
</feature>
<dbReference type="EMBL" id="AP022608">
    <property type="protein sequence ID" value="BBZ18127.1"/>
    <property type="molecule type" value="Genomic_DNA"/>
</dbReference>
<dbReference type="KEGG" id="mgad:MGAD_24620"/>
<accession>A0A7I7WN20</accession>
<organism evidence="2 3">
    <name type="scientific">Mycolicibacterium gadium</name>
    <name type="common">Mycobacterium gadium</name>
    <dbReference type="NCBI Taxonomy" id="1794"/>
    <lineage>
        <taxon>Bacteria</taxon>
        <taxon>Bacillati</taxon>
        <taxon>Actinomycetota</taxon>
        <taxon>Actinomycetes</taxon>
        <taxon>Mycobacteriales</taxon>
        <taxon>Mycobacteriaceae</taxon>
        <taxon>Mycolicibacterium</taxon>
    </lineage>
</organism>
<dbReference type="Proteomes" id="UP000466187">
    <property type="component" value="Chromosome"/>
</dbReference>
<gene>
    <name evidence="2" type="ORF">MGAD_24620</name>
</gene>
<dbReference type="InterPro" id="IPR059125">
    <property type="entry name" value="Ferritin_actino"/>
</dbReference>
<proteinExistence type="predicted"/>
<evidence type="ECO:0000313" key="3">
    <source>
        <dbReference type="Proteomes" id="UP000466187"/>
    </source>
</evidence>
<reference evidence="2 3" key="1">
    <citation type="journal article" date="2019" name="Emerg. Microbes Infect.">
        <title>Comprehensive subspecies identification of 175 nontuberculous mycobacteria species based on 7547 genomic profiles.</title>
        <authorList>
            <person name="Matsumoto Y."/>
            <person name="Kinjo T."/>
            <person name="Motooka D."/>
            <person name="Nabeya D."/>
            <person name="Jung N."/>
            <person name="Uechi K."/>
            <person name="Horii T."/>
            <person name="Iida T."/>
            <person name="Fujita J."/>
            <person name="Nakamura S."/>
        </authorList>
    </citation>
    <scope>NUCLEOTIDE SEQUENCE [LARGE SCALE GENOMIC DNA]</scope>
    <source>
        <strain evidence="2 3">JCM 12688</strain>
    </source>
</reference>
<dbReference type="Pfam" id="PF13794">
    <property type="entry name" value="MiaE_2"/>
    <property type="match status" value="1"/>
</dbReference>
<evidence type="ECO:0000259" key="1">
    <source>
        <dbReference type="Pfam" id="PF13794"/>
    </source>
</evidence>
<evidence type="ECO:0000313" key="2">
    <source>
        <dbReference type="EMBL" id="BBZ18127.1"/>
    </source>
</evidence>
<dbReference type="InterPro" id="IPR012347">
    <property type="entry name" value="Ferritin-like"/>
</dbReference>